<protein>
    <submittedName>
        <fullName evidence="8">AI-2E family transporter</fullName>
    </submittedName>
</protein>
<dbReference type="EMBL" id="JBHTBF010000002">
    <property type="protein sequence ID" value="MFC7318022.1"/>
    <property type="molecule type" value="Genomic_DNA"/>
</dbReference>
<evidence type="ECO:0000313" key="9">
    <source>
        <dbReference type="Proteomes" id="UP001596547"/>
    </source>
</evidence>
<evidence type="ECO:0000256" key="3">
    <source>
        <dbReference type="ARBA" id="ARBA00022692"/>
    </source>
</evidence>
<feature type="transmembrane region" description="Helical" evidence="7">
    <location>
        <begin position="64"/>
        <end position="89"/>
    </location>
</feature>
<gene>
    <name evidence="8" type="ORF">ACFQPE_14650</name>
</gene>
<comment type="subcellular location">
    <subcellularLocation>
        <location evidence="1">Membrane</location>
        <topology evidence="1">Multi-pass membrane protein</topology>
    </subcellularLocation>
</comment>
<evidence type="ECO:0000256" key="7">
    <source>
        <dbReference type="SAM" id="Phobius"/>
    </source>
</evidence>
<proteinExistence type="inferred from homology"/>
<feature type="transmembrane region" description="Helical" evidence="7">
    <location>
        <begin position="12"/>
        <end position="29"/>
    </location>
</feature>
<feature type="compositionally biased region" description="Basic and acidic residues" evidence="6">
    <location>
        <begin position="378"/>
        <end position="388"/>
    </location>
</feature>
<evidence type="ECO:0000256" key="4">
    <source>
        <dbReference type="ARBA" id="ARBA00022989"/>
    </source>
</evidence>
<feature type="transmembrane region" description="Helical" evidence="7">
    <location>
        <begin position="148"/>
        <end position="174"/>
    </location>
</feature>
<dbReference type="PANTHER" id="PTHR21716:SF4">
    <property type="entry name" value="TRANSMEMBRANE PROTEIN 245"/>
    <property type="match status" value="1"/>
</dbReference>
<feature type="region of interest" description="Disordered" evidence="6">
    <location>
        <begin position="378"/>
        <end position="399"/>
    </location>
</feature>
<dbReference type="InterPro" id="IPR002549">
    <property type="entry name" value="AI-2E-like"/>
</dbReference>
<keyword evidence="4 7" id="KW-1133">Transmembrane helix</keyword>
<reference evidence="8 9" key="1">
    <citation type="journal article" date="2019" name="Int. J. Syst. Evol. Microbiol.">
        <title>The Global Catalogue of Microorganisms (GCM) 10K type strain sequencing project: providing services to taxonomists for standard genome sequencing and annotation.</title>
        <authorList>
            <consortium name="The Broad Institute Genomics Platform"/>
            <consortium name="The Broad Institute Genome Sequencing Center for Infectious Disease"/>
            <person name="Wu L."/>
            <person name="Ma J."/>
        </authorList>
    </citation>
    <scope>NUCLEOTIDE SEQUENCE [LARGE SCALE GENOMIC DNA]</scope>
    <source>
        <strain evidence="8 9">PSR21</strain>
    </source>
</reference>
<dbReference type="Proteomes" id="UP001596547">
    <property type="component" value="Unassembled WGS sequence"/>
</dbReference>
<organism evidence="8 9">
    <name type="scientific">Halomarina halobia</name>
    <dbReference type="NCBI Taxonomy" id="3033386"/>
    <lineage>
        <taxon>Archaea</taxon>
        <taxon>Methanobacteriati</taxon>
        <taxon>Methanobacteriota</taxon>
        <taxon>Stenosarchaea group</taxon>
        <taxon>Halobacteria</taxon>
        <taxon>Halobacteriales</taxon>
        <taxon>Natronomonadaceae</taxon>
        <taxon>Halomarina</taxon>
    </lineage>
</organism>
<evidence type="ECO:0000256" key="6">
    <source>
        <dbReference type="SAM" id="MobiDB-lite"/>
    </source>
</evidence>
<dbReference type="Pfam" id="PF01594">
    <property type="entry name" value="AI-2E_transport"/>
    <property type="match status" value="1"/>
</dbReference>
<name>A0ABD6ACN8_9EURY</name>
<evidence type="ECO:0000256" key="2">
    <source>
        <dbReference type="ARBA" id="ARBA00009773"/>
    </source>
</evidence>
<comment type="similarity">
    <text evidence="2">Belongs to the autoinducer-2 exporter (AI-2E) (TC 2.A.86) family.</text>
</comment>
<keyword evidence="9" id="KW-1185">Reference proteome</keyword>
<dbReference type="RefSeq" id="WP_276305700.1">
    <property type="nucleotide sequence ID" value="NZ_CP119992.1"/>
</dbReference>
<dbReference type="GeneID" id="79315293"/>
<sequence>MTPRFDRRVDRLRAALWVAAVVILGVLLFVAYSYAGTVILALFIYYVTRPIYSRLRRVIPSRTLAVFVALVVVTLPAVVVFGWTLALALQELFRFAESGALDPYRGYLQPYIDFSTLAVDIDTLVREGLRLVESGPPTNGYLQGALDALAVSFGLLAGVGIHLFIALALAFYLLRDDHRIAQWTRETFGLGGTVVETYVRTVDRDLKNVFFGNILNAFLTGAIGTVAYTLLDAVAPSPVVAIPAPALLGMLTGVASLVPVVGMKLVYVPVFLALLARGALDDPAALWFPLAFAAVSIVIVDTIPDLVLRPIVSGRTLHVGALMLAYLFGPLLFGWYGVFLGPFLLVVVLEFARVVVPWLLDPERDVTTTLPEFRTVEGNEDGVRDRSLVDPTEEGAPSK</sequence>
<dbReference type="PANTHER" id="PTHR21716">
    <property type="entry name" value="TRANSMEMBRANE PROTEIN"/>
    <property type="match status" value="1"/>
</dbReference>
<evidence type="ECO:0000256" key="5">
    <source>
        <dbReference type="ARBA" id="ARBA00023136"/>
    </source>
</evidence>
<evidence type="ECO:0000313" key="8">
    <source>
        <dbReference type="EMBL" id="MFC7318022.1"/>
    </source>
</evidence>
<comment type="caution">
    <text evidence="8">The sequence shown here is derived from an EMBL/GenBank/DDBJ whole genome shotgun (WGS) entry which is preliminary data.</text>
</comment>
<keyword evidence="5 7" id="KW-0472">Membrane</keyword>
<feature type="transmembrane region" description="Helical" evidence="7">
    <location>
        <begin position="286"/>
        <end position="304"/>
    </location>
</feature>
<keyword evidence="3 7" id="KW-0812">Transmembrane</keyword>
<evidence type="ECO:0000256" key="1">
    <source>
        <dbReference type="ARBA" id="ARBA00004141"/>
    </source>
</evidence>
<accession>A0ABD6ACN8</accession>
<feature type="transmembrane region" description="Helical" evidence="7">
    <location>
        <begin position="210"/>
        <end position="231"/>
    </location>
</feature>
<dbReference type="GO" id="GO:0016020">
    <property type="term" value="C:membrane"/>
    <property type="evidence" value="ECO:0007669"/>
    <property type="project" value="UniProtKB-SubCell"/>
</dbReference>
<dbReference type="AlphaFoldDB" id="A0ABD6ACN8"/>